<keyword evidence="7 9" id="KW-1133">Transmembrane helix</keyword>
<evidence type="ECO:0000256" key="8">
    <source>
        <dbReference type="ARBA" id="ARBA00023136"/>
    </source>
</evidence>
<evidence type="ECO:0000256" key="9">
    <source>
        <dbReference type="SAM" id="Phobius"/>
    </source>
</evidence>
<evidence type="ECO:0000256" key="3">
    <source>
        <dbReference type="ARBA" id="ARBA00004721"/>
    </source>
</evidence>
<proteinExistence type="inferred from homology"/>
<dbReference type="GO" id="GO:0008412">
    <property type="term" value="F:4-hydroxybenzoate polyprenyltransferase activity"/>
    <property type="evidence" value="ECO:0007669"/>
    <property type="project" value="TreeGrafter"/>
</dbReference>
<feature type="transmembrane region" description="Helical" evidence="9">
    <location>
        <begin position="201"/>
        <end position="217"/>
    </location>
</feature>
<dbReference type="Gene3D" id="1.20.120.1780">
    <property type="entry name" value="UbiA prenyltransferase"/>
    <property type="match status" value="1"/>
</dbReference>
<dbReference type="PANTHER" id="PTHR11048">
    <property type="entry name" value="PRENYLTRANSFERASES"/>
    <property type="match status" value="1"/>
</dbReference>
<dbReference type="InterPro" id="IPR044878">
    <property type="entry name" value="UbiA_sf"/>
</dbReference>
<evidence type="ECO:0000256" key="4">
    <source>
        <dbReference type="ARBA" id="ARBA00005985"/>
    </source>
</evidence>
<dbReference type="AlphaFoldDB" id="A0A093VKG0"/>
<evidence type="ECO:0000256" key="2">
    <source>
        <dbReference type="ARBA" id="ARBA00004141"/>
    </source>
</evidence>
<feature type="transmembrane region" description="Helical" evidence="9">
    <location>
        <begin position="247"/>
        <end position="265"/>
    </location>
</feature>
<dbReference type="GO" id="GO:0016114">
    <property type="term" value="P:terpenoid biosynthetic process"/>
    <property type="evidence" value="ECO:0007669"/>
    <property type="project" value="UniProtKB-UniPathway"/>
</dbReference>
<dbReference type="CDD" id="cd13959">
    <property type="entry name" value="PT_UbiA_COQ2"/>
    <property type="match status" value="1"/>
</dbReference>
<dbReference type="EMBL" id="JPOX01000016">
    <property type="protein sequence ID" value="KFX47166.1"/>
    <property type="molecule type" value="Genomic_DNA"/>
</dbReference>
<dbReference type="Gene3D" id="1.10.357.140">
    <property type="entry name" value="UbiA prenyltransferase"/>
    <property type="match status" value="1"/>
</dbReference>
<organism evidence="10">
    <name type="scientific">Talaromyces marneffei PM1</name>
    <dbReference type="NCBI Taxonomy" id="1077442"/>
    <lineage>
        <taxon>Eukaryota</taxon>
        <taxon>Fungi</taxon>
        <taxon>Dikarya</taxon>
        <taxon>Ascomycota</taxon>
        <taxon>Pezizomycotina</taxon>
        <taxon>Eurotiomycetes</taxon>
        <taxon>Eurotiomycetidae</taxon>
        <taxon>Eurotiales</taxon>
        <taxon>Trichocomaceae</taxon>
        <taxon>Talaromyces</taxon>
        <taxon>Talaromyces sect. Talaromyces</taxon>
    </lineage>
</organism>
<keyword evidence="5 10" id="KW-0808">Transferase</keyword>
<accession>A0A093VKG0</accession>
<dbReference type="InterPro" id="IPR039653">
    <property type="entry name" value="Prenyltransferase"/>
</dbReference>
<dbReference type="HOGENOM" id="CLU_034879_2_0_1"/>
<dbReference type="GO" id="GO:0006744">
    <property type="term" value="P:ubiquinone biosynthetic process"/>
    <property type="evidence" value="ECO:0007669"/>
    <property type="project" value="TreeGrafter"/>
</dbReference>
<evidence type="ECO:0000313" key="10">
    <source>
        <dbReference type="EMBL" id="KFX47166.1"/>
    </source>
</evidence>
<comment type="caution">
    <text evidence="10">The sequence shown here is derived from an EMBL/GenBank/DDBJ whole genome shotgun (WGS) entry which is preliminary data.</text>
</comment>
<comment type="subcellular location">
    <subcellularLocation>
        <location evidence="2">Membrane</location>
        <topology evidence="2">Multi-pass membrane protein</topology>
    </subcellularLocation>
</comment>
<dbReference type="GO" id="GO:0005743">
    <property type="term" value="C:mitochondrial inner membrane"/>
    <property type="evidence" value="ECO:0007669"/>
    <property type="project" value="TreeGrafter"/>
</dbReference>
<evidence type="ECO:0000256" key="7">
    <source>
        <dbReference type="ARBA" id="ARBA00022989"/>
    </source>
</evidence>
<dbReference type="PROSITE" id="PS00943">
    <property type="entry name" value="UBIA"/>
    <property type="match status" value="1"/>
</dbReference>
<dbReference type="Pfam" id="PF01040">
    <property type="entry name" value="UbiA"/>
    <property type="match status" value="1"/>
</dbReference>
<comment type="cofactor">
    <cofactor evidence="1">
        <name>Mg(2+)</name>
        <dbReference type="ChEBI" id="CHEBI:18420"/>
    </cofactor>
</comment>
<comment type="similarity">
    <text evidence="4">Belongs to the UbiA prenyltransferase family.</text>
</comment>
<comment type="pathway">
    <text evidence="3">Secondary metabolite biosynthesis; terpenoid biosynthesis.</text>
</comment>
<dbReference type="InterPro" id="IPR000537">
    <property type="entry name" value="UbiA_prenyltransferase"/>
</dbReference>
<feature type="transmembrane region" description="Helical" evidence="9">
    <location>
        <begin position="303"/>
        <end position="322"/>
    </location>
</feature>
<keyword evidence="8 9" id="KW-0472">Membrane</keyword>
<dbReference type="UniPathway" id="UPA00213"/>
<feature type="transmembrane region" description="Helical" evidence="9">
    <location>
        <begin position="109"/>
        <end position="134"/>
    </location>
</feature>
<dbReference type="InterPro" id="IPR030470">
    <property type="entry name" value="UbiA_prenylTrfase_CS"/>
</dbReference>
<feature type="transmembrane region" description="Helical" evidence="9">
    <location>
        <begin position="38"/>
        <end position="58"/>
    </location>
</feature>
<evidence type="ECO:0000256" key="5">
    <source>
        <dbReference type="ARBA" id="ARBA00022679"/>
    </source>
</evidence>
<feature type="transmembrane region" description="Helical" evidence="9">
    <location>
        <begin position="160"/>
        <end position="180"/>
    </location>
</feature>
<dbReference type="FunFam" id="1.10.357.140:FF:000008">
    <property type="entry name" value="4-hydroxybenzoate octaprenyltransferase"/>
    <property type="match status" value="1"/>
</dbReference>
<reference evidence="10" key="1">
    <citation type="journal article" date="2014" name="PLoS Genet.">
        <title>Signature Gene Expression Reveals Novel Clues to the Molecular Mechanisms of Dimorphic Transition in Penicillium marneffei.</title>
        <authorList>
            <person name="Yang E."/>
            <person name="Wang G."/>
            <person name="Cai J."/>
            <person name="Woo P.C."/>
            <person name="Lau S.K."/>
            <person name="Yuen K.-Y."/>
            <person name="Chow W.-N."/>
            <person name="Lin X."/>
        </authorList>
    </citation>
    <scope>NUCLEOTIDE SEQUENCE [LARGE SCALE GENOMIC DNA]</scope>
    <source>
        <strain evidence="10">PM1</strain>
    </source>
</reference>
<evidence type="ECO:0000256" key="1">
    <source>
        <dbReference type="ARBA" id="ARBA00001946"/>
    </source>
</evidence>
<evidence type="ECO:0000256" key="6">
    <source>
        <dbReference type="ARBA" id="ARBA00022692"/>
    </source>
</evidence>
<gene>
    <name evidence="10" type="ORF">GQ26_0161940</name>
</gene>
<feature type="transmembrane region" description="Helical" evidence="9">
    <location>
        <begin position="272"/>
        <end position="291"/>
    </location>
</feature>
<feature type="transmembrane region" description="Helical" evidence="9">
    <location>
        <begin position="64"/>
        <end position="88"/>
    </location>
</feature>
<sequence length="334" mass="36826">MKQVSTYKAPETGIIALLPRSWIPYAELMRLDRPQGFYAIYWHYLIGLGFASCTAPTLPDVLVVVSLAVFLAIWTVVLRGVACTWNDIFDQDFDRQVERTRFRPLARRAVSTTQAVLFSLFLMVILGVLCVPLPSASRNYAGLKTLVLCLYPLAKRITHLPQVVLGFGLALSVLMCVTILSEDPPLRARHGGDESSSSPSFLSVVSFYFACAIWTIISDTIYAHQDLADDIKAGVKSLAVLLGGRTILYLSVLSTIQVALLVLAGTECGYSFFYYLICCLGTACSLGTMLIKVDLRQPDSCAWWFGPGARLVAGCLVCGLFGEYGYRRMEQPVF</sequence>
<keyword evidence="6 9" id="KW-0812">Transmembrane</keyword>
<dbReference type="PANTHER" id="PTHR11048:SF39">
    <property type="entry name" value="POLYPRENYL TRANSFERASE AUSN"/>
    <property type="match status" value="1"/>
</dbReference>
<name>A0A093VKG0_TALMA</name>
<dbReference type="FunFam" id="1.20.120.1780:FF:000001">
    <property type="entry name" value="4-hydroxybenzoate octaprenyltransferase"/>
    <property type="match status" value="1"/>
</dbReference>
<protein>
    <submittedName>
        <fullName evidence="10">4-hydroxybenzoate polyprenyltransferase, mitochondrial</fullName>
    </submittedName>
</protein>
<dbReference type="eggNOG" id="KOG1381">
    <property type="taxonomic scope" value="Eukaryota"/>
</dbReference>